<evidence type="ECO:0000313" key="4">
    <source>
        <dbReference type="RefSeq" id="XP_019640349.1"/>
    </source>
</evidence>
<organism evidence="3 4">
    <name type="scientific">Branchiostoma belcheri</name>
    <name type="common">Amphioxus</name>
    <dbReference type="NCBI Taxonomy" id="7741"/>
    <lineage>
        <taxon>Eukaryota</taxon>
        <taxon>Metazoa</taxon>
        <taxon>Chordata</taxon>
        <taxon>Cephalochordata</taxon>
        <taxon>Leptocardii</taxon>
        <taxon>Amphioxiformes</taxon>
        <taxon>Branchiostomatidae</taxon>
        <taxon>Branchiostoma</taxon>
    </lineage>
</organism>
<dbReference type="Proteomes" id="UP000515135">
    <property type="component" value="Unplaced"/>
</dbReference>
<dbReference type="PANTHER" id="PTHR16230:SF3">
    <property type="entry name" value="BIOGENESIS OF LYSOSOMAL ORGANELLES COMPLEX-1, SUBUNIT 4, CAPPUCCINO"/>
    <property type="match status" value="1"/>
</dbReference>
<evidence type="ECO:0000256" key="2">
    <source>
        <dbReference type="SAM" id="MobiDB-lite"/>
    </source>
</evidence>
<dbReference type="AlphaFoldDB" id="A0A6P5A1W5"/>
<protein>
    <submittedName>
        <fullName evidence="4">Biogenesis of lysosome-related organelles complex 1 subunit 4-like isoform X1</fullName>
    </submittedName>
</protein>
<dbReference type="OrthoDB" id="2372305at2759"/>
<dbReference type="InterPro" id="IPR024857">
    <property type="entry name" value="Cappuccino"/>
</dbReference>
<evidence type="ECO:0000256" key="1">
    <source>
        <dbReference type="SAM" id="Coils"/>
    </source>
</evidence>
<evidence type="ECO:0000313" key="3">
    <source>
        <dbReference type="Proteomes" id="UP000515135"/>
    </source>
</evidence>
<dbReference type="RefSeq" id="XP_019640349.1">
    <property type="nucleotide sequence ID" value="XM_019784790.1"/>
</dbReference>
<dbReference type="KEGG" id="bbel:109482106"/>
<accession>A0A6P5A1W5</accession>
<feature type="region of interest" description="Disordered" evidence="2">
    <location>
        <begin position="163"/>
        <end position="183"/>
    </location>
</feature>
<proteinExistence type="predicted"/>
<dbReference type="PANTHER" id="PTHR16230">
    <property type="entry name" value="CAPPUCCINO"/>
    <property type="match status" value="1"/>
</dbReference>
<sequence length="183" mass="21387">MAEESQQKQSPPEKTEEMLPVLEQTCADYSQYLDVNTDKERKMIEDSIEEMLTHLDEFCGVVDMVRSESNLALNKTLPELYERSLEIRKTYERIDQLEAFVNVVRRNVNMMEELVNQAERDYSSLNSIKSLFTNIKMPIFAPKKPVAPKPEVRKKFVPPEIFKTDDFFPPKEDTKTSTVTEER</sequence>
<dbReference type="GeneID" id="109482106"/>
<feature type="coiled-coil region" evidence="1">
    <location>
        <begin position="101"/>
        <end position="128"/>
    </location>
</feature>
<reference evidence="4" key="1">
    <citation type="submission" date="2025-08" db="UniProtKB">
        <authorList>
            <consortium name="RefSeq"/>
        </authorList>
    </citation>
    <scope>IDENTIFICATION</scope>
    <source>
        <tissue evidence="4">Gonad</tissue>
    </source>
</reference>
<keyword evidence="1" id="KW-0175">Coiled coil</keyword>
<gene>
    <name evidence="4" type="primary">LOC109482106</name>
</gene>
<name>A0A6P5A1W5_BRABE</name>
<dbReference type="GO" id="GO:0031083">
    <property type="term" value="C:BLOC-1 complex"/>
    <property type="evidence" value="ECO:0007669"/>
    <property type="project" value="TreeGrafter"/>
</dbReference>
<keyword evidence="3" id="KW-1185">Reference proteome</keyword>